<organism evidence="3 4">
    <name type="scientific">Phocaeicola vulgatus</name>
    <name type="common">Bacteroides vulgatus</name>
    <dbReference type="NCBI Taxonomy" id="821"/>
    <lineage>
        <taxon>Bacteria</taxon>
        <taxon>Pseudomonadati</taxon>
        <taxon>Bacteroidota</taxon>
        <taxon>Bacteroidia</taxon>
        <taxon>Bacteroidales</taxon>
        <taxon>Bacteroidaceae</taxon>
        <taxon>Phocaeicola</taxon>
    </lineage>
</organism>
<evidence type="ECO:0000313" key="3">
    <source>
        <dbReference type="EMBL" id="ALK82854.1"/>
    </source>
</evidence>
<dbReference type="InterPro" id="IPR014710">
    <property type="entry name" value="RmlC-like_jellyroll"/>
</dbReference>
<feature type="signal peptide" evidence="1">
    <location>
        <begin position="1"/>
        <end position="42"/>
    </location>
</feature>
<feature type="chain" id="PRO_5006050435" evidence="1">
    <location>
        <begin position="43"/>
        <end position="178"/>
    </location>
</feature>
<dbReference type="InterPro" id="IPR013096">
    <property type="entry name" value="Cupin_2"/>
</dbReference>
<dbReference type="PATRIC" id="fig|821.40.peg.263"/>
<dbReference type="CDD" id="cd02238">
    <property type="entry name" value="cupin_KdgF"/>
    <property type="match status" value="1"/>
</dbReference>
<evidence type="ECO:0000313" key="4">
    <source>
        <dbReference type="Proteomes" id="UP000061587"/>
    </source>
</evidence>
<gene>
    <name evidence="3" type="ORF">BvMPK_0215</name>
</gene>
<name>A0A0P0M0M0_PHOVU</name>
<dbReference type="InterPro" id="IPR052535">
    <property type="entry name" value="Bacilysin_H2HPP_isomerase"/>
</dbReference>
<evidence type="ECO:0000259" key="2">
    <source>
        <dbReference type="Pfam" id="PF07883"/>
    </source>
</evidence>
<accession>A0A0P0M0M0</accession>
<sequence length="178" mass="20048">MKKSFSYSFYIKCKIMNRKVRTALYACALMAPLLLQSCNAQSEKKESNKECTEETNKNTEKKVMKTGSENFIFAEGKEWEPAGEGVVRQIMGYNDDIMVVKVKFEKGAVGAVHHHIHSQVTYVESGKFEFIINGVKKIVSAGDCLYKEPDAVHGCVCLEPGMLIDCFSPMRADFLEKK</sequence>
<dbReference type="PANTHER" id="PTHR40112:SF1">
    <property type="entry name" value="H2HPP ISOMERASE"/>
    <property type="match status" value="1"/>
</dbReference>
<dbReference type="Pfam" id="PF07883">
    <property type="entry name" value="Cupin_2"/>
    <property type="match status" value="1"/>
</dbReference>
<keyword evidence="1" id="KW-0732">Signal</keyword>
<dbReference type="AlphaFoldDB" id="A0A0P0M0M0"/>
<reference evidence="3 4" key="2">
    <citation type="journal article" date="2016" name="Genome Biol. Evol.">
        <title>Extensive mobilome-driven genome diversification in mouse gut-associated Bacteroides vulgatus mpk.</title>
        <authorList>
            <person name="Lange A."/>
            <person name="Beier S."/>
            <person name="Steimle A."/>
            <person name="Autenrieth I.B."/>
            <person name="Huson D.H."/>
            <person name="Frick J.S."/>
        </authorList>
    </citation>
    <scope>NUCLEOTIDE SEQUENCE [LARGE SCALE GENOMIC DNA]</scope>
    <source>
        <strain evidence="4">mpk</strain>
    </source>
</reference>
<reference evidence="4" key="1">
    <citation type="submission" date="2015-10" db="EMBL/GenBank/DDBJ databases">
        <title>Extensive mobilome-driven genome diversification in gut-associated Bacteroides vulgatus mpk.</title>
        <authorList>
            <person name="Beier S."/>
            <person name="Lange A."/>
            <person name="Huson D.H."/>
            <person name="Frick J.-S."/>
            <person name="Autenrieth I.B."/>
        </authorList>
    </citation>
    <scope>NUCLEOTIDE SEQUENCE [LARGE SCALE GENOMIC DNA]</scope>
    <source>
        <strain evidence="4">mpk</strain>
    </source>
</reference>
<evidence type="ECO:0000256" key="1">
    <source>
        <dbReference type="SAM" id="SignalP"/>
    </source>
</evidence>
<dbReference type="InterPro" id="IPR011051">
    <property type="entry name" value="RmlC_Cupin_sf"/>
</dbReference>
<feature type="domain" description="Cupin type-2" evidence="2">
    <location>
        <begin position="102"/>
        <end position="159"/>
    </location>
</feature>
<dbReference type="Gene3D" id="2.60.120.10">
    <property type="entry name" value="Jelly Rolls"/>
    <property type="match status" value="1"/>
</dbReference>
<dbReference type="PANTHER" id="PTHR40112">
    <property type="entry name" value="H2HPP ISOMERASE"/>
    <property type="match status" value="1"/>
</dbReference>
<protein>
    <submittedName>
        <fullName evidence="3">Pectin degradation protein kdgF</fullName>
    </submittedName>
</protein>
<dbReference type="EMBL" id="CP013020">
    <property type="protein sequence ID" value="ALK82854.1"/>
    <property type="molecule type" value="Genomic_DNA"/>
</dbReference>
<dbReference type="Proteomes" id="UP000061587">
    <property type="component" value="Chromosome"/>
</dbReference>
<proteinExistence type="predicted"/>
<dbReference type="SUPFAM" id="SSF51182">
    <property type="entry name" value="RmlC-like cupins"/>
    <property type="match status" value="1"/>
</dbReference>